<organism evidence="4 5">
    <name type="scientific">Thermoproteus uzoniensis (strain 768-20)</name>
    <dbReference type="NCBI Taxonomy" id="999630"/>
    <lineage>
        <taxon>Archaea</taxon>
        <taxon>Thermoproteota</taxon>
        <taxon>Thermoprotei</taxon>
        <taxon>Thermoproteales</taxon>
        <taxon>Thermoproteaceae</taxon>
        <taxon>Thermoproteus</taxon>
    </lineage>
</organism>
<dbReference type="eggNOG" id="arCOG01176">
    <property type="taxonomic scope" value="Archaea"/>
</dbReference>
<dbReference type="GO" id="GO:0005524">
    <property type="term" value="F:ATP binding"/>
    <property type="evidence" value="ECO:0007669"/>
    <property type="project" value="UniProtKB-KW"/>
</dbReference>
<dbReference type="AlphaFoldDB" id="F2L536"/>
<dbReference type="OrthoDB" id="17644at2157"/>
<name>F2L536_THEU7</name>
<feature type="domain" description="ATPase AAA-type core" evidence="3">
    <location>
        <begin position="13"/>
        <end position="57"/>
    </location>
</feature>
<reference evidence="4 5" key="1">
    <citation type="journal article" date="2011" name="J. Bacteriol.">
        <title>Complete genome sequence of the thermoacidophilic crenarchaeon Thermoproteus uzoniensis 768-20.</title>
        <authorList>
            <person name="Mardanov A.V."/>
            <person name="Gumerov V.M."/>
            <person name="Beletsky A.V."/>
            <person name="Prokofeva M.I."/>
            <person name="Bonch-Osmolovskaya E.A."/>
            <person name="Ravin N.V."/>
            <person name="Skryabin K.G."/>
        </authorList>
    </citation>
    <scope>NUCLEOTIDE SEQUENCE [LARGE SCALE GENOMIC DNA]</scope>
    <source>
        <strain evidence="4 5">768-20</strain>
    </source>
</reference>
<dbReference type="HOGENOM" id="CLU_071989_0_0_2"/>
<gene>
    <name evidence="4" type="ordered locus">TUZN_0797</name>
</gene>
<evidence type="ECO:0000256" key="2">
    <source>
        <dbReference type="ARBA" id="ARBA00022840"/>
    </source>
</evidence>
<evidence type="ECO:0000259" key="3">
    <source>
        <dbReference type="Pfam" id="PF00004"/>
    </source>
</evidence>
<keyword evidence="1" id="KW-0547">Nucleotide-binding</keyword>
<evidence type="ECO:0000256" key="1">
    <source>
        <dbReference type="ARBA" id="ARBA00022741"/>
    </source>
</evidence>
<dbReference type="PANTHER" id="PTHR43637">
    <property type="entry name" value="UPF0273 PROTEIN TM_0370"/>
    <property type="match status" value="1"/>
</dbReference>
<keyword evidence="5" id="KW-1185">Reference proteome</keyword>
<dbReference type="SUPFAM" id="SSF52540">
    <property type="entry name" value="P-loop containing nucleoside triphosphate hydrolases"/>
    <property type="match status" value="1"/>
</dbReference>
<dbReference type="InterPro" id="IPR003959">
    <property type="entry name" value="ATPase_AAA_core"/>
</dbReference>
<dbReference type="Proteomes" id="UP000008138">
    <property type="component" value="Chromosome"/>
</dbReference>
<protein>
    <submittedName>
        <fullName evidence="4">AAA ATPase</fullName>
    </submittedName>
</protein>
<dbReference type="InterPro" id="IPR027417">
    <property type="entry name" value="P-loop_NTPase"/>
</dbReference>
<proteinExistence type="predicted"/>
<sequence length="266" mass="30302">MDFLQDLLEGMTLIYGPPGSGKTSLAVRVASRAKGKVLWISTSETEEYFSALLKRLNAPEKKFDFKHFPRTFRENIAKYALDHVGEYDMLVVDPVNSLVPPDSDSASFVHSTFYQVSRHMPVIVISEMRHKRLQYVADHVVKIWYRVNSIGHIIRYAQLVKSRKRPPSPRYIFDIVEGVGLPWVVPVEKPEKIYVNQLALEDKERVVAFKGAVIGIYSSSESALAQRVQQFLDHENSYLIVISPFNIAKRLNVSPERMVSASTFTT</sequence>
<dbReference type="Pfam" id="PF00004">
    <property type="entry name" value="AAA"/>
    <property type="match status" value="1"/>
</dbReference>
<dbReference type="KEGG" id="tuz:TUZN_0797"/>
<reference key="2">
    <citation type="submission" date="2011-03" db="EMBL/GenBank/DDBJ databases">
        <title>Complete genome sequence of the thermoacidophilic crenarchaeon Thermoproteus uzoniensis 768-20.</title>
        <authorList>
            <person name="Mardanov A.V."/>
            <person name="Gumerov V.M."/>
            <person name="Beletsky A.V."/>
            <person name="Prokofeva M.I."/>
            <person name="Bonch-Osmolovskaya E.A."/>
            <person name="Ravin N.V."/>
            <person name="Skryabin K.G."/>
        </authorList>
    </citation>
    <scope>NUCLEOTIDE SEQUENCE</scope>
    <source>
        <strain>768-20</strain>
    </source>
</reference>
<dbReference type="GO" id="GO:0016887">
    <property type="term" value="F:ATP hydrolysis activity"/>
    <property type="evidence" value="ECO:0007669"/>
    <property type="project" value="InterPro"/>
</dbReference>
<dbReference type="Gene3D" id="3.40.50.300">
    <property type="entry name" value="P-loop containing nucleotide triphosphate hydrolases"/>
    <property type="match status" value="1"/>
</dbReference>
<evidence type="ECO:0000313" key="5">
    <source>
        <dbReference type="Proteomes" id="UP000008138"/>
    </source>
</evidence>
<dbReference type="STRING" id="999630.TUZN_0797"/>
<keyword evidence="2" id="KW-0067">ATP-binding</keyword>
<evidence type="ECO:0000313" key="4">
    <source>
        <dbReference type="EMBL" id="AEA12285.1"/>
    </source>
</evidence>
<dbReference type="EMBL" id="CP002590">
    <property type="protein sequence ID" value="AEA12285.1"/>
    <property type="molecule type" value="Genomic_DNA"/>
</dbReference>
<accession>F2L536</accession>
<dbReference type="PANTHER" id="PTHR43637:SF2">
    <property type="entry name" value="PROTEIN GVPD 1"/>
    <property type="match status" value="1"/>
</dbReference>
<dbReference type="RefSeq" id="WP_013679621.1">
    <property type="nucleotide sequence ID" value="NC_015315.1"/>
</dbReference>
<dbReference type="GeneID" id="10360334"/>